<feature type="transmembrane region" description="Helical" evidence="10">
    <location>
        <begin position="112"/>
        <end position="134"/>
    </location>
</feature>
<evidence type="ECO:0000313" key="13">
    <source>
        <dbReference type="EMBL" id="PMD57140.1"/>
    </source>
</evidence>
<dbReference type="EMBL" id="KZ613847">
    <property type="protein sequence ID" value="PMD57140.1"/>
    <property type="molecule type" value="Genomic_DNA"/>
</dbReference>
<dbReference type="InParanoid" id="A0A2J6T2A2"/>
<feature type="transmembrane region" description="Helical" evidence="10">
    <location>
        <begin position="372"/>
        <end position="390"/>
    </location>
</feature>
<evidence type="ECO:0000256" key="5">
    <source>
        <dbReference type="ARBA" id="ARBA00022692"/>
    </source>
</evidence>
<keyword evidence="10" id="KW-0050">Antiport</keyword>
<feature type="domain" description="Sodium/calcium exchanger membrane region" evidence="12">
    <location>
        <begin position="273"/>
        <end position="414"/>
    </location>
</feature>
<dbReference type="PANTHER" id="PTHR31503:SF14">
    <property type="entry name" value="VACUOLAR CALCIUM ION TRANSPORTER"/>
    <property type="match status" value="1"/>
</dbReference>
<evidence type="ECO:0000256" key="2">
    <source>
        <dbReference type="ARBA" id="ARBA00008170"/>
    </source>
</evidence>
<evidence type="ECO:0000256" key="7">
    <source>
        <dbReference type="ARBA" id="ARBA00022989"/>
    </source>
</evidence>
<evidence type="ECO:0000259" key="12">
    <source>
        <dbReference type="Pfam" id="PF01699"/>
    </source>
</evidence>
<evidence type="ECO:0000256" key="8">
    <source>
        <dbReference type="ARBA" id="ARBA00023065"/>
    </source>
</evidence>
<feature type="transmembrane region" description="Helical" evidence="10">
    <location>
        <begin position="140"/>
        <end position="169"/>
    </location>
</feature>
<dbReference type="Pfam" id="PF01699">
    <property type="entry name" value="Na_Ca_ex"/>
    <property type="match status" value="2"/>
</dbReference>
<name>A0A2J6T2A2_9HELO</name>
<dbReference type="NCBIfam" id="TIGR00378">
    <property type="entry name" value="cax"/>
    <property type="match status" value="1"/>
</dbReference>
<evidence type="ECO:0000256" key="1">
    <source>
        <dbReference type="ARBA" id="ARBA00004127"/>
    </source>
</evidence>
<evidence type="ECO:0000256" key="10">
    <source>
        <dbReference type="RuleBase" id="RU365028"/>
    </source>
</evidence>
<evidence type="ECO:0000313" key="14">
    <source>
        <dbReference type="Proteomes" id="UP000235371"/>
    </source>
</evidence>
<dbReference type="GO" id="GO:0000329">
    <property type="term" value="C:fungal-type vacuole membrane"/>
    <property type="evidence" value="ECO:0007669"/>
    <property type="project" value="TreeGrafter"/>
</dbReference>
<feature type="transmembrane region" description="Helical" evidence="10">
    <location>
        <begin position="396"/>
        <end position="415"/>
    </location>
</feature>
<dbReference type="GO" id="GO:0012505">
    <property type="term" value="C:endomembrane system"/>
    <property type="evidence" value="ECO:0007669"/>
    <property type="project" value="UniProtKB-SubCell"/>
</dbReference>
<organism evidence="13 14">
    <name type="scientific">Hyaloscypha bicolor E</name>
    <dbReference type="NCBI Taxonomy" id="1095630"/>
    <lineage>
        <taxon>Eukaryota</taxon>
        <taxon>Fungi</taxon>
        <taxon>Dikarya</taxon>
        <taxon>Ascomycota</taxon>
        <taxon>Pezizomycotina</taxon>
        <taxon>Leotiomycetes</taxon>
        <taxon>Helotiales</taxon>
        <taxon>Hyaloscyphaceae</taxon>
        <taxon>Hyaloscypha</taxon>
        <taxon>Hyaloscypha bicolor</taxon>
    </lineage>
</organism>
<accession>A0A2J6T2A2</accession>
<comment type="similarity">
    <text evidence="2 10">Belongs to the Ca(2+):cation antiporter (CaCA) (TC 2.A.19) family.</text>
</comment>
<keyword evidence="4 10" id="KW-0109">Calcium transport</keyword>
<evidence type="ECO:0000256" key="11">
    <source>
        <dbReference type="SAM" id="MobiDB-lite"/>
    </source>
</evidence>
<feature type="domain" description="Sodium/calcium exchanger membrane region" evidence="12">
    <location>
        <begin position="80"/>
        <end position="236"/>
    </location>
</feature>
<dbReference type="GO" id="GO:0015369">
    <property type="term" value="F:calcium:proton antiporter activity"/>
    <property type="evidence" value="ECO:0007669"/>
    <property type="project" value="UniProtKB-UniRule"/>
</dbReference>
<feature type="region of interest" description="Disordered" evidence="11">
    <location>
        <begin position="1"/>
        <end position="20"/>
    </location>
</feature>
<dbReference type="InterPro" id="IPR004713">
    <property type="entry name" value="CaH_exchang"/>
</dbReference>
<dbReference type="PANTHER" id="PTHR31503">
    <property type="entry name" value="VACUOLAR CALCIUM ION TRANSPORTER"/>
    <property type="match status" value="1"/>
</dbReference>
<feature type="transmembrane region" description="Helical" evidence="10">
    <location>
        <begin position="79"/>
        <end position="100"/>
    </location>
</feature>
<dbReference type="STRING" id="1095630.A0A2J6T2A2"/>
<dbReference type="Proteomes" id="UP000235371">
    <property type="component" value="Unassembled WGS sequence"/>
</dbReference>
<reference evidence="13 14" key="1">
    <citation type="submission" date="2016-04" db="EMBL/GenBank/DDBJ databases">
        <title>A degradative enzymes factory behind the ericoid mycorrhizal symbiosis.</title>
        <authorList>
            <consortium name="DOE Joint Genome Institute"/>
            <person name="Martino E."/>
            <person name="Morin E."/>
            <person name="Grelet G."/>
            <person name="Kuo A."/>
            <person name="Kohler A."/>
            <person name="Daghino S."/>
            <person name="Barry K."/>
            <person name="Choi C."/>
            <person name="Cichocki N."/>
            <person name="Clum A."/>
            <person name="Copeland A."/>
            <person name="Hainaut M."/>
            <person name="Haridas S."/>
            <person name="Labutti K."/>
            <person name="Lindquist E."/>
            <person name="Lipzen A."/>
            <person name="Khouja H.-R."/>
            <person name="Murat C."/>
            <person name="Ohm R."/>
            <person name="Olson A."/>
            <person name="Spatafora J."/>
            <person name="Veneault-Fourrey C."/>
            <person name="Henrissat B."/>
            <person name="Grigoriev I."/>
            <person name="Martin F."/>
            <person name="Perotto S."/>
        </authorList>
    </citation>
    <scope>NUCLEOTIDE SEQUENCE [LARGE SCALE GENOMIC DNA]</scope>
    <source>
        <strain evidence="13 14">E</strain>
    </source>
</reference>
<protein>
    <recommendedName>
        <fullName evidence="10">Vacuolar calcium ion transporter</fullName>
    </recommendedName>
</protein>
<gene>
    <name evidence="13" type="ORF">K444DRAFT_534121</name>
</gene>
<evidence type="ECO:0000256" key="4">
    <source>
        <dbReference type="ARBA" id="ARBA00022568"/>
    </source>
</evidence>
<feature type="transmembrane region" description="Helical" evidence="10">
    <location>
        <begin position="336"/>
        <end position="360"/>
    </location>
</feature>
<dbReference type="InterPro" id="IPR044880">
    <property type="entry name" value="NCX_ion-bd_dom_sf"/>
</dbReference>
<dbReference type="GeneID" id="36583274"/>
<comment type="caution">
    <text evidence="10">Lacks conserved residue(s) required for the propagation of feature annotation.</text>
</comment>
<dbReference type="GO" id="GO:0006874">
    <property type="term" value="P:intracellular calcium ion homeostasis"/>
    <property type="evidence" value="ECO:0007669"/>
    <property type="project" value="TreeGrafter"/>
</dbReference>
<feature type="transmembrane region" description="Helical" evidence="10">
    <location>
        <begin position="272"/>
        <end position="297"/>
    </location>
</feature>
<keyword evidence="7 10" id="KW-1133">Transmembrane helix</keyword>
<keyword evidence="6 10" id="KW-0106">Calcium</keyword>
<comment type="function">
    <text evidence="10">Has a role in promoting intracellular calcium ion sequestration via the exchange of calcium ions for hydrogen ions across the vacuolar membrane. Involved also in manganese ion homeostasis via its uptake into the vacuole.</text>
</comment>
<feature type="transmembrane region" description="Helical" evidence="10">
    <location>
        <begin position="181"/>
        <end position="201"/>
    </location>
</feature>
<proteinExistence type="inferred from homology"/>
<dbReference type="RefSeq" id="XP_024734044.1">
    <property type="nucleotide sequence ID" value="XM_024875194.1"/>
</dbReference>
<keyword evidence="14" id="KW-1185">Reference proteome</keyword>
<keyword evidence="3 10" id="KW-0813">Transport</keyword>
<keyword evidence="9 10" id="KW-0472">Membrane</keyword>
<dbReference type="Gene3D" id="1.20.1420.30">
    <property type="entry name" value="NCX, central ion-binding region"/>
    <property type="match status" value="1"/>
</dbReference>
<keyword evidence="10" id="KW-0926">Vacuole</keyword>
<feature type="transmembrane region" description="Helical" evidence="10">
    <location>
        <begin position="213"/>
        <end position="234"/>
    </location>
</feature>
<comment type="subcellular location">
    <subcellularLocation>
        <location evidence="1">Endomembrane system</location>
        <topology evidence="1">Multi-pass membrane protein</topology>
    </subcellularLocation>
    <subcellularLocation>
        <location evidence="10">Vacuole membrane</location>
    </subcellularLocation>
</comment>
<dbReference type="AlphaFoldDB" id="A0A2J6T2A2"/>
<dbReference type="InterPro" id="IPR004798">
    <property type="entry name" value="CAX-like"/>
</dbReference>
<dbReference type="InterPro" id="IPR004837">
    <property type="entry name" value="NaCa_Exmemb"/>
</dbReference>
<sequence length="416" mass="45924">MAEITPSPHPSSTIEPRPSVGYDNVHHRGFKLAKGIRIRPMHILSICWRTASPASKCVNLLWPLVPTAIVLQYTHPDDLHLLVFILSYLAMVPCANLIGFASHESTRKLPKVLGHLIEIILASTPEMILLLVLLNKKQYYVIQAAALGSLLATLLLCLGVCFFCGGLIYSEQTFNGAVSELGSDLLLTAGMGLMIPGAFHATHQDQTAASGHVLLISRITSIFLMLAYFIYVYFQMRSHHRLYEVMLEHEEEIVSNLAPIHKEEKLCFAECLVSLAIALTLVTMLAINLVQGIPFIVKERGVSESFLGLILVPIVEKAAEHITTVEDACRNHMTAAMFHCLGSTIQTALFNIPLVVLVGWAIGRDLDLEFELFNMIVLVLSILVVGSFTRDLKSNYLEGSLCLIVYVLIAVGSYFD</sequence>
<evidence type="ECO:0000256" key="3">
    <source>
        <dbReference type="ARBA" id="ARBA00022448"/>
    </source>
</evidence>
<evidence type="ECO:0000256" key="9">
    <source>
        <dbReference type="ARBA" id="ARBA00023136"/>
    </source>
</evidence>
<dbReference type="OrthoDB" id="1699231at2759"/>
<evidence type="ECO:0000256" key="6">
    <source>
        <dbReference type="ARBA" id="ARBA00022837"/>
    </source>
</evidence>
<keyword evidence="5 10" id="KW-0812">Transmembrane</keyword>
<keyword evidence="8 10" id="KW-0406">Ion transport</keyword>